<dbReference type="InterPro" id="IPR050832">
    <property type="entry name" value="Bact_Acetyltransf"/>
</dbReference>
<feature type="region of interest" description="Disordered" evidence="3">
    <location>
        <begin position="1"/>
        <end position="43"/>
    </location>
</feature>
<dbReference type="Proteomes" id="UP000297963">
    <property type="component" value="Unassembled WGS sequence"/>
</dbReference>
<evidence type="ECO:0000256" key="3">
    <source>
        <dbReference type="SAM" id="MobiDB-lite"/>
    </source>
</evidence>
<feature type="compositionally biased region" description="Basic and acidic residues" evidence="3">
    <location>
        <begin position="7"/>
        <end position="16"/>
    </location>
</feature>
<keyword evidence="2" id="KW-0012">Acyltransferase</keyword>
<dbReference type="EMBL" id="SOFE01000011">
    <property type="protein sequence ID" value="TFB86080.1"/>
    <property type="molecule type" value="Genomic_DNA"/>
</dbReference>
<dbReference type="Pfam" id="PF00583">
    <property type="entry name" value="Acetyltransf_1"/>
    <property type="match status" value="1"/>
</dbReference>
<gene>
    <name evidence="5" type="ORF">E3O11_06185</name>
</gene>
<evidence type="ECO:0000313" key="5">
    <source>
        <dbReference type="EMBL" id="TFB86080.1"/>
    </source>
</evidence>
<evidence type="ECO:0000256" key="2">
    <source>
        <dbReference type="ARBA" id="ARBA00023315"/>
    </source>
</evidence>
<evidence type="ECO:0000313" key="6">
    <source>
        <dbReference type="Proteomes" id="UP000297963"/>
    </source>
</evidence>
<dbReference type="PROSITE" id="PS51186">
    <property type="entry name" value="GNAT"/>
    <property type="match status" value="1"/>
</dbReference>
<sequence length="204" mass="22312">MRAPFRGRQDTVRPAERPAPATLGSLTPVESTKYTPAAGHEHASPGRTLITVKCVSVRLGDPEVAPLLLDLHREYETRYGTGDSVHDVDGTEFDPPFGGFLVLVDGDTTVAGGGLHRFNATTAEVKRMWTNPSFRRQGHAKTILRELAILARGLGYERMRLETGYAQPEALALYRSLGFTEIGNYGIYEHASGFELDLCPEPAS</sequence>
<proteinExistence type="predicted"/>
<reference evidence="5 6" key="1">
    <citation type="submission" date="2019-03" db="EMBL/GenBank/DDBJ databases">
        <title>Genomics of glacier-inhabiting Cryobacterium strains.</title>
        <authorList>
            <person name="Liu Q."/>
            <person name="Xin Y.-H."/>
        </authorList>
    </citation>
    <scope>NUCLEOTIDE SEQUENCE [LARGE SCALE GENOMIC DNA]</scope>
    <source>
        <strain evidence="5 6">Hh34</strain>
    </source>
</reference>
<dbReference type="AlphaFoldDB" id="A0A4R8VPU4"/>
<protein>
    <submittedName>
        <fullName evidence="5">GNAT family N-acetyltransferase</fullName>
    </submittedName>
</protein>
<organism evidence="5 6">
    <name type="scientific">Cryobacterium levicorallinum</name>
    <dbReference type="NCBI Taxonomy" id="995038"/>
    <lineage>
        <taxon>Bacteria</taxon>
        <taxon>Bacillati</taxon>
        <taxon>Actinomycetota</taxon>
        <taxon>Actinomycetes</taxon>
        <taxon>Micrococcales</taxon>
        <taxon>Microbacteriaceae</taxon>
        <taxon>Cryobacterium</taxon>
    </lineage>
</organism>
<dbReference type="Gene3D" id="3.40.630.30">
    <property type="match status" value="1"/>
</dbReference>
<dbReference type="PANTHER" id="PTHR43877:SF2">
    <property type="entry name" value="AMINOALKYLPHOSPHONATE N-ACETYLTRANSFERASE-RELATED"/>
    <property type="match status" value="1"/>
</dbReference>
<evidence type="ECO:0000256" key="1">
    <source>
        <dbReference type="ARBA" id="ARBA00022679"/>
    </source>
</evidence>
<feature type="compositionally biased region" description="Polar residues" evidence="3">
    <location>
        <begin position="24"/>
        <end position="34"/>
    </location>
</feature>
<name>A0A4R8VPU4_9MICO</name>
<dbReference type="PANTHER" id="PTHR43877">
    <property type="entry name" value="AMINOALKYLPHOSPHONATE N-ACETYLTRANSFERASE-RELATED-RELATED"/>
    <property type="match status" value="1"/>
</dbReference>
<keyword evidence="1 5" id="KW-0808">Transferase</keyword>
<accession>A0A4R8VPU4</accession>
<comment type="caution">
    <text evidence="5">The sequence shown here is derived from an EMBL/GenBank/DDBJ whole genome shotgun (WGS) entry which is preliminary data.</text>
</comment>
<feature type="domain" description="N-acetyltransferase" evidence="4">
    <location>
        <begin position="55"/>
        <end position="199"/>
    </location>
</feature>
<dbReference type="CDD" id="cd04301">
    <property type="entry name" value="NAT_SF"/>
    <property type="match status" value="1"/>
</dbReference>
<dbReference type="InterPro" id="IPR000182">
    <property type="entry name" value="GNAT_dom"/>
</dbReference>
<evidence type="ECO:0000259" key="4">
    <source>
        <dbReference type="PROSITE" id="PS51186"/>
    </source>
</evidence>
<dbReference type="GO" id="GO:0016747">
    <property type="term" value="F:acyltransferase activity, transferring groups other than amino-acyl groups"/>
    <property type="evidence" value="ECO:0007669"/>
    <property type="project" value="InterPro"/>
</dbReference>
<dbReference type="SUPFAM" id="SSF55729">
    <property type="entry name" value="Acyl-CoA N-acyltransferases (Nat)"/>
    <property type="match status" value="1"/>
</dbReference>
<dbReference type="InterPro" id="IPR016181">
    <property type="entry name" value="Acyl_CoA_acyltransferase"/>
</dbReference>